<dbReference type="RefSeq" id="WP_166325965.1">
    <property type="nucleotide sequence ID" value="NZ_CP049916.1"/>
</dbReference>
<proteinExistence type="predicted"/>
<protein>
    <submittedName>
        <fullName evidence="2">Uncharacterized protein</fullName>
    </submittedName>
</protein>
<keyword evidence="3" id="KW-1185">Reference proteome</keyword>
<accession>A0A6G8S5P2</accession>
<evidence type="ECO:0000313" key="3">
    <source>
        <dbReference type="Proteomes" id="UP000501939"/>
    </source>
</evidence>
<reference evidence="2 3" key="1">
    <citation type="submission" date="2020-03" db="EMBL/GenBank/DDBJ databases">
        <authorList>
            <person name="Zhu W."/>
        </authorList>
    </citation>
    <scope>NUCLEOTIDE SEQUENCE [LARGE SCALE GENOMIC DNA]</scope>
    <source>
        <strain evidence="2 3">185</strain>
    </source>
</reference>
<dbReference type="Proteomes" id="UP000501939">
    <property type="component" value="Chromosome"/>
</dbReference>
<evidence type="ECO:0000313" key="2">
    <source>
        <dbReference type="EMBL" id="QIO09556.1"/>
    </source>
</evidence>
<dbReference type="KEGG" id="alj:G8D99_11410"/>
<gene>
    <name evidence="2" type="ORF">G8D99_11410</name>
</gene>
<organism evidence="2 3">
    <name type="scientific">Acinetobacter lanii</name>
    <dbReference type="NCBI Taxonomy" id="2715163"/>
    <lineage>
        <taxon>Bacteria</taxon>
        <taxon>Pseudomonadati</taxon>
        <taxon>Pseudomonadota</taxon>
        <taxon>Gammaproteobacteria</taxon>
        <taxon>Moraxellales</taxon>
        <taxon>Moraxellaceae</taxon>
        <taxon>Acinetobacter</taxon>
    </lineage>
</organism>
<feature type="coiled-coil region" evidence="1">
    <location>
        <begin position="271"/>
        <end position="298"/>
    </location>
</feature>
<evidence type="ECO:0000256" key="1">
    <source>
        <dbReference type="SAM" id="Coils"/>
    </source>
</evidence>
<keyword evidence="1" id="KW-0175">Coiled coil</keyword>
<dbReference type="EMBL" id="CP049916">
    <property type="protein sequence ID" value="QIO09556.1"/>
    <property type="molecule type" value="Genomic_DNA"/>
</dbReference>
<sequence length="316" mass="36932">MSFFIICAFIAIALLFTAYKLFGSDSTQSTIVEPHQEDLEPKSQAGFVKVDMTDATTISIALVQDSFIRFKNQNRVKGIEIVQEPKNNRYCYYSCHLGEDDQQNDRKIQLNLALNDKTLNFEHAYNLWLKQTNDSIEGIEFELMWSEANSSMEQAFQDYKRFMQDLLDLGCQNYFDLDDIRYKKEDYSKMLASGNHTNLAPDLIQFDEFKAVLESEDFLSLDSYFYLGDFEISISYNSDYSATFEIRYLASIYSALSSFGADDLDLDELSIHEKQIKLENYREECLQFRREEEEEIKQAGFEIDENYQDPVIQFKI</sequence>
<dbReference type="AlphaFoldDB" id="A0A6G8S5P2"/>
<name>A0A6G8S5P2_9GAMM</name>